<gene>
    <name evidence="3" type="ORF">Aco04nite_85050</name>
</gene>
<evidence type="ECO:0000313" key="3">
    <source>
        <dbReference type="EMBL" id="GIM83122.1"/>
    </source>
</evidence>
<protein>
    <submittedName>
        <fullName evidence="3">Hydrolase</fullName>
    </submittedName>
</protein>
<dbReference type="SUPFAM" id="SSF53474">
    <property type="entry name" value="alpha/beta-Hydrolases"/>
    <property type="match status" value="1"/>
</dbReference>
<dbReference type="PRINTS" id="PR00111">
    <property type="entry name" value="ABHYDROLASE"/>
</dbReference>
<keyword evidence="1 3" id="KW-0378">Hydrolase</keyword>
<dbReference type="PANTHER" id="PTHR43798:SF31">
    <property type="entry name" value="AB HYDROLASE SUPERFAMILY PROTEIN YCLE"/>
    <property type="match status" value="1"/>
</dbReference>
<proteinExistence type="predicted"/>
<dbReference type="PRINTS" id="PR00412">
    <property type="entry name" value="EPOXHYDRLASE"/>
</dbReference>
<evidence type="ECO:0000259" key="2">
    <source>
        <dbReference type="Pfam" id="PF00561"/>
    </source>
</evidence>
<dbReference type="InterPro" id="IPR000073">
    <property type="entry name" value="AB_hydrolase_1"/>
</dbReference>
<sequence>MSTIATNDGVTLHYTDEGGGPVIVLIPGFTASVDSWELQRLALVKDGYRVLALDRRGHGDSETPAWGWRLSRHGKDLHDFLHALDLRRVVLVGGSMGASTIWAYYDLYGPDRLAGIVTVDQTPRLINEAGWEHGFYGLTADNAGTFFADGVPLTGKGLSFETTAERLPRLVEALGRPPKNADWRPMAALLQDHANQDWRDVIARISVPSLFLAGHDSQLWPWAHATDAAALNDLAEALILEDCGHAMNIDQADEVSQAISTFASAL</sequence>
<dbReference type="PANTHER" id="PTHR43798">
    <property type="entry name" value="MONOACYLGLYCEROL LIPASE"/>
    <property type="match status" value="1"/>
</dbReference>
<comment type="caution">
    <text evidence="3">The sequence shown here is derived from an EMBL/GenBank/DDBJ whole genome shotgun (WGS) entry which is preliminary data.</text>
</comment>
<name>A0A919T2A7_9ACTN</name>
<dbReference type="Pfam" id="PF00561">
    <property type="entry name" value="Abhydrolase_1"/>
    <property type="match status" value="1"/>
</dbReference>
<reference evidence="3" key="1">
    <citation type="submission" date="2021-03" db="EMBL/GenBank/DDBJ databases">
        <title>Whole genome shotgun sequence of Actinoplanes consettensis NBRC 14913.</title>
        <authorList>
            <person name="Komaki H."/>
            <person name="Tamura T."/>
        </authorList>
    </citation>
    <scope>NUCLEOTIDE SEQUENCE</scope>
    <source>
        <strain evidence="3">NBRC 14913</strain>
    </source>
</reference>
<dbReference type="AlphaFoldDB" id="A0A919T2A7"/>
<dbReference type="InterPro" id="IPR050266">
    <property type="entry name" value="AB_hydrolase_sf"/>
</dbReference>
<dbReference type="InterPro" id="IPR029058">
    <property type="entry name" value="AB_hydrolase_fold"/>
</dbReference>
<dbReference type="GO" id="GO:0016787">
    <property type="term" value="F:hydrolase activity"/>
    <property type="evidence" value="ECO:0007669"/>
    <property type="project" value="UniProtKB-KW"/>
</dbReference>
<dbReference type="GO" id="GO:0016020">
    <property type="term" value="C:membrane"/>
    <property type="evidence" value="ECO:0007669"/>
    <property type="project" value="TreeGrafter"/>
</dbReference>
<dbReference type="RefSeq" id="WP_213002827.1">
    <property type="nucleotide sequence ID" value="NZ_BAAATW010000006.1"/>
</dbReference>
<dbReference type="InterPro" id="IPR000639">
    <property type="entry name" value="Epox_hydrolase-like"/>
</dbReference>
<organism evidence="3 4">
    <name type="scientific">Winogradskya consettensis</name>
    <dbReference type="NCBI Taxonomy" id="113560"/>
    <lineage>
        <taxon>Bacteria</taxon>
        <taxon>Bacillati</taxon>
        <taxon>Actinomycetota</taxon>
        <taxon>Actinomycetes</taxon>
        <taxon>Micromonosporales</taxon>
        <taxon>Micromonosporaceae</taxon>
        <taxon>Winogradskya</taxon>
    </lineage>
</organism>
<evidence type="ECO:0000313" key="4">
    <source>
        <dbReference type="Proteomes" id="UP000680865"/>
    </source>
</evidence>
<dbReference type="EMBL" id="BOQP01000052">
    <property type="protein sequence ID" value="GIM83122.1"/>
    <property type="molecule type" value="Genomic_DNA"/>
</dbReference>
<feature type="domain" description="AB hydrolase-1" evidence="2">
    <location>
        <begin position="21"/>
        <end position="250"/>
    </location>
</feature>
<accession>A0A919T2A7</accession>
<dbReference type="Gene3D" id="3.40.50.1820">
    <property type="entry name" value="alpha/beta hydrolase"/>
    <property type="match status" value="1"/>
</dbReference>
<dbReference type="Proteomes" id="UP000680865">
    <property type="component" value="Unassembled WGS sequence"/>
</dbReference>
<evidence type="ECO:0000256" key="1">
    <source>
        <dbReference type="ARBA" id="ARBA00022801"/>
    </source>
</evidence>
<keyword evidence="4" id="KW-1185">Reference proteome</keyword>